<feature type="domain" description="ATP-grasp" evidence="6">
    <location>
        <begin position="119"/>
        <end position="316"/>
    </location>
</feature>
<dbReference type="InterPro" id="IPR005479">
    <property type="entry name" value="CPAse_ATP-bd"/>
</dbReference>
<dbReference type="PROSITE" id="PS00867">
    <property type="entry name" value="CPSASE_2"/>
    <property type="match status" value="1"/>
</dbReference>
<dbReference type="PROSITE" id="PS50979">
    <property type="entry name" value="BC"/>
    <property type="match status" value="1"/>
</dbReference>
<comment type="caution">
    <text evidence="8">The sequence shown here is derived from an EMBL/GenBank/DDBJ whole genome shotgun (WGS) entry which is preliminary data.</text>
</comment>
<dbReference type="SUPFAM" id="SSF52440">
    <property type="entry name" value="PreATP-grasp domain"/>
    <property type="match status" value="1"/>
</dbReference>
<keyword evidence="9" id="KW-1185">Reference proteome</keyword>
<dbReference type="SUPFAM" id="SSF51246">
    <property type="entry name" value="Rudiment single hybrid motif"/>
    <property type="match status" value="1"/>
</dbReference>
<evidence type="ECO:0000256" key="5">
    <source>
        <dbReference type="PROSITE-ProRule" id="PRU00409"/>
    </source>
</evidence>
<dbReference type="PROSITE" id="PS00866">
    <property type="entry name" value="CPSASE_1"/>
    <property type="match status" value="1"/>
</dbReference>
<dbReference type="InterPro" id="IPR050856">
    <property type="entry name" value="Biotin_carboxylase_complex"/>
</dbReference>
<evidence type="ECO:0000256" key="1">
    <source>
        <dbReference type="ARBA" id="ARBA00022598"/>
    </source>
</evidence>
<keyword evidence="4" id="KW-0092">Biotin</keyword>
<dbReference type="PANTHER" id="PTHR18866">
    <property type="entry name" value="CARBOXYLASE:PYRUVATE/ACETYL-COA/PROPIONYL-COA CARBOXYLASE"/>
    <property type="match status" value="1"/>
</dbReference>
<dbReference type="SUPFAM" id="SSF56059">
    <property type="entry name" value="Glutathione synthetase ATP-binding domain-like"/>
    <property type="match status" value="1"/>
</dbReference>
<dbReference type="EMBL" id="JAFHAP010000004">
    <property type="protein sequence ID" value="MBN2908382.1"/>
    <property type="molecule type" value="Genomic_DNA"/>
</dbReference>
<evidence type="ECO:0000256" key="3">
    <source>
        <dbReference type="ARBA" id="ARBA00022840"/>
    </source>
</evidence>
<organism evidence="8 9">
    <name type="scientific">Polycladomyces zharkentensis</name>
    <dbReference type="NCBI Taxonomy" id="2807616"/>
    <lineage>
        <taxon>Bacteria</taxon>
        <taxon>Bacillati</taxon>
        <taxon>Bacillota</taxon>
        <taxon>Bacilli</taxon>
        <taxon>Bacillales</taxon>
        <taxon>Thermoactinomycetaceae</taxon>
        <taxon>Polycladomyces</taxon>
    </lineage>
</organism>
<evidence type="ECO:0000256" key="2">
    <source>
        <dbReference type="ARBA" id="ARBA00022741"/>
    </source>
</evidence>
<dbReference type="Pfam" id="PF02785">
    <property type="entry name" value="Biotin_carb_C"/>
    <property type="match status" value="1"/>
</dbReference>
<reference evidence="8" key="1">
    <citation type="journal article" date="2024" name="Int. J. Syst. Evol. Microbiol.">
        <title>Polycladomyces zharkentensis sp. nov., a novel thermophilic cellulose- and starch-degrading member of the Bacillota from a geothermal aquifer in Kazakhstan.</title>
        <authorList>
            <person name="Mashzhan A."/>
            <person name="Kistaubayeva A."/>
            <person name="Javier-Lopez R."/>
            <person name="Bissenova U."/>
            <person name="Bissenbay A."/>
            <person name="Birkeland N.K."/>
        </authorList>
    </citation>
    <scope>NUCLEOTIDE SEQUENCE</scope>
    <source>
        <strain evidence="8">ZKZ2T</strain>
    </source>
</reference>
<protein>
    <submittedName>
        <fullName evidence="8">Acetyl-CoA carboxylase biotin carboxylase subunit</fullName>
    </submittedName>
</protein>
<feature type="domain" description="Biotin carboxylation" evidence="7">
    <location>
        <begin position="1"/>
        <end position="444"/>
    </location>
</feature>
<dbReference type="Pfam" id="PF00289">
    <property type="entry name" value="Biotin_carb_N"/>
    <property type="match status" value="1"/>
</dbReference>
<dbReference type="SMART" id="SM00878">
    <property type="entry name" value="Biotin_carb_C"/>
    <property type="match status" value="1"/>
</dbReference>
<dbReference type="Proteomes" id="UP001177120">
    <property type="component" value="Unassembled WGS sequence"/>
</dbReference>
<proteinExistence type="predicted"/>
<keyword evidence="1" id="KW-0436">Ligase</keyword>
<evidence type="ECO:0000313" key="8">
    <source>
        <dbReference type="EMBL" id="MBN2908382.1"/>
    </source>
</evidence>
<dbReference type="InterPro" id="IPR016185">
    <property type="entry name" value="PreATP-grasp_dom_sf"/>
</dbReference>
<dbReference type="InterPro" id="IPR005481">
    <property type="entry name" value="BC-like_N"/>
</dbReference>
<dbReference type="InterPro" id="IPR005482">
    <property type="entry name" value="Biotin_COase_C"/>
</dbReference>
<dbReference type="PROSITE" id="PS50975">
    <property type="entry name" value="ATP_GRASP"/>
    <property type="match status" value="1"/>
</dbReference>
<evidence type="ECO:0000259" key="7">
    <source>
        <dbReference type="PROSITE" id="PS50979"/>
    </source>
</evidence>
<name>A0ABS2WFS5_9BACL</name>
<dbReference type="RefSeq" id="WP_205493221.1">
    <property type="nucleotide sequence ID" value="NZ_JAFHAP010000004.1"/>
</dbReference>
<keyword evidence="3 5" id="KW-0067">ATP-binding</keyword>
<keyword evidence="2 5" id="KW-0547">Nucleotide-binding</keyword>
<dbReference type="PANTHER" id="PTHR18866:SF128">
    <property type="entry name" value="UREA AMIDOLYASE"/>
    <property type="match status" value="1"/>
</dbReference>
<evidence type="ECO:0000313" key="9">
    <source>
        <dbReference type="Proteomes" id="UP001177120"/>
    </source>
</evidence>
<dbReference type="Gene3D" id="3.30.470.20">
    <property type="entry name" value="ATP-grasp fold, B domain"/>
    <property type="match status" value="1"/>
</dbReference>
<dbReference type="InterPro" id="IPR011764">
    <property type="entry name" value="Biotin_carboxylation_dom"/>
</dbReference>
<evidence type="ECO:0000259" key="6">
    <source>
        <dbReference type="PROSITE" id="PS50975"/>
    </source>
</evidence>
<sequence length="450" mass="49314">MKTILIANRGEIARRIARTCRARGIRVVAVYSEADQDMPFVREADVAVAIGPPPVAQSYLNIDAIIQAAKKTGADAIHPGYGLLSENATFARKVEEAGLVLIGPRPDVIERMGDKVTARRTMAEAGVPVVPGTEGGVSGEEEALAEAERIGYPVMIKASAGGGGIGMQVCRTPDELKKAFATVQAKAKAYFGDSAVFLERLIERPRHVEVQVAADSQGNTVHLFERECSVQRRNQKVVEECLSPSIRPETRERLSDAAVRAAKAVGYTGVGTVEFLVDEQERIYFLEMNTRLQVEHPVTEMVTGQDLVDWQLDIAEGKPLPLRQQEIKARGHAVEYRIYAEDPTTFLPSPGTIHAMTVPEGEGIRVDAGVEAGNVVTPFYDPMIAKLIVGGPTRETVLEKSRAALEMFRVEGIRTNLPLLRALLDHPEFVEGRYDTQLLQHFQMDGGIRR</sequence>
<dbReference type="InterPro" id="IPR011054">
    <property type="entry name" value="Rudment_hybrid_motif"/>
</dbReference>
<accession>A0ABS2WFS5</accession>
<dbReference type="NCBIfam" id="NF006367">
    <property type="entry name" value="PRK08591.1"/>
    <property type="match status" value="1"/>
</dbReference>
<evidence type="ECO:0000256" key="4">
    <source>
        <dbReference type="ARBA" id="ARBA00023267"/>
    </source>
</evidence>
<dbReference type="Pfam" id="PF02786">
    <property type="entry name" value="CPSase_L_D2"/>
    <property type="match status" value="1"/>
</dbReference>
<gene>
    <name evidence="8" type="ORF">JQC72_02450</name>
</gene>
<dbReference type="InterPro" id="IPR011761">
    <property type="entry name" value="ATP-grasp"/>
</dbReference>